<accession>A0A8K1FDR9</accession>
<feature type="domain" description="Tyrosine specific protein phosphatases" evidence="6">
    <location>
        <begin position="266"/>
        <end position="328"/>
    </location>
</feature>
<proteinExistence type="inferred from homology"/>
<dbReference type="SMART" id="SM00404">
    <property type="entry name" value="PTPc_motif"/>
    <property type="match status" value="1"/>
</dbReference>
<keyword evidence="4" id="KW-0904">Protein phosphatase</keyword>
<dbReference type="InterPro" id="IPR044506">
    <property type="entry name" value="CDC14_C"/>
</dbReference>
<dbReference type="InterPro" id="IPR050561">
    <property type="entry name" value="PTP"/>
</dbReference>
<dbReference type="OrthoDB" id="266663at2759"/>
<evidence type="ECO:0000256" key="3">
    <source>
        <dbReference type="ARBA" id="ARBA00022801"/>
    </source>
</evidence>
<comment type="caution">
    <text evidence="7">The sequence shown here is derived from an EMBL/GenBank/DDBJ whole genome shotgun (WGS) entry which is preliminary data.</text>
</comment>
<dbReference type="InterPro" id="IPR003595">
    <property type="entry name" value="Tyr_Pase_cat"/>
</dbReference>
<comment type="similarity">
    <text evidence="1">Belongs to the protein-tyrosine phosphatase family. Non-receptor class CDC14 subfamily.</text>
</comment>
<dbReference type="Proteomes" id="UP000794436">
    <property type="component" value="Unassembled WGS sequence"/>
</dbReference>
<dbReference type="SUPFAM" id="SSF52799">
    <property type="entry name" value="(Phosphotyrosine protein) phosphatases II"/>
    <property type="match status" value="2"/>
</dbReference>
<protein>
    <recommendedName>
        <fullName evidence="2">protein-tyrosine-phosphatase</fullName>
        <ecNumber evidence="2">3.1.3.48</ecNumber>
    </recommendedName>
</protein>
<dbReference type="SMART" id="SM00195">
    <property type="entry name" value="DSPc"/>
    <property type="match status" value="1"/>
</dbReference>
<dbReference type="CDD" id="cd14499">
    <property type="entry name" value="CDC14_C"/>
    <property type="match status" value="1"/>
</dbReference>
<keyword evidence="8" id="KW-1185">Reference proteome</keyword>
<evidence type="ECO:0000259" key="5">
    <source>
        <dbReference type="PROSITE" id="PS50054"/>
    </source>
</evidence>
<dbReference type="PANTHER" id="PTHR23339">
    <property type="entry name" value="TYROSINE SPECIFIC PROTEIN PHOSPHATASE AND DUAL SPECIFICITY PROTEIN PHOSPHATASE"/>
    <property type="match status" value="1"/>
</dbReference>
<dbReference type="InterPro" id="IPR029260">
    <property type="entry name" value="DSPn"/>
</dbReference>
<gene>
    <name evidence="7" type="ORF">Poli38472_008525</name>
</gene>
<evidence type="ECO:0000256" key="1">
    <source>
        <dbReference type="ARBA" id="ARBA00007315"/>
    </source>
</evidence>
<dbReference type="InterPro" id="IPR020422">
    <property type="entry name" value="TYR_PHOSPHATASE_DUAL_dom"/>
</dbReference>
<evidence type="ECO:0000313" key="8">
    <source>
        <dbReference type="Proteomes" id="UP000794436"/>
    </source>
</evidence>
<evidence type="ECO:0000256" key="2">
    <source>
        <dbReference type="ARBA" id="ARBA00013064"/>
    </source>
</evidence>
<dbReference type="CDD" id="cd17657">
    <property type="entry name" value="CDC14_N"/>
    <property type="match status" value="1"/>
</dbReference>
<dbReference type="EMBL" id="SPLM01000146">
    <property type="protein sequence ID" value="TMW55877.1"/>
    <property type="molecule type" value="Genomic_DNA"/>
</dbReference>
<dbReference type="EC" id="3.1.3.48" evidence="2"/>
<dbReference type="InterPro" id="IPR000387">
    <property type="entry name" value="Tyr_Pase_dom"/>
</dbReference>
<dbReference type="InterPro" id="IPR016130">
    <property type="entry name" value="Tyr_Pase_AS"/>
</dbReference>
<dbReference type="PROSITE" id="PS50056">
    <property type="entry name" value="TYR_PHOSPHATASE_2"/>
    <property type="match status" value="1"/>
</dbReference>
<dbReference type="AlphaFoldDB" id="A0A8K1FDR9"/>
<reference evidence="7" key="1">
    <citation type="submission" date="2019-03" db="EMBL/GenBank/DDBJ databases">
        <title>Long read genome sequence of the mycoparasitic Pythium oligandrum ATCC 38472 isolated from sugarbeet rhizosphere.</title>
        <authorList>
            <person name="Gaulin E."/>
        </authorList>
    </citation>
    <scope>NUCLEOTIDE SEQUENCE</scope>
    <source>
        <strain evidence="7">ATCC 38472_TT</strain>
    </source>
</reference>
<dbReference type="Pfam" id="PF22785">
    <property type="entry name" value="Tc-R-P"/>
    <property type="match status" value="1"/>
</dbReference>
<dbReference type="Pfam" id="PF14671">
    <property type="entry name" value="DSPn"/>
    <property type="match status" value="1"/>
</dbReference>
<dbReference type="Gene3D" id="3.90.190.10">
    <property type="entry name" value="Protein tyrosine phosphatase superfamily"/>
    <property type="match status" value="2"/>
</dbReference>
<dbReference type="GO" id="GO:0004725">
    <property type="term" value="F:protein tyrosine phosphatase activity"/>
    <property type="evidence" value="ECO:0007669"/>
    <property type="project" value="UniProtKB-EC"/>
</dbReference>
<dbReference type="PROSITE" id="PS50054">
    <property type="entry name" value="TYR_PHOSPHATASE_DUAL"/>
    <property type="match status" value="1"/>
</dbReference>
<evidence type="ECO:0000259" key="6">
    <source>
        <dbReference type="PROSITE" id="PS50056"/>
    </source>
</evidence>
<dbReference type="FunFam" id="3.90.190.10:FF:000006">
    <property type="entry name" value="Dual specificity protein phosphatase CDC14B"/>
    <property type="match status" value="1"/>
</dbReference>
<sequence length="405" mass="45784">MFTLASPSFLGKPKPAPPIVEFLRDLVYFTTYSTEPRARDGVVFFSIDEKLAYNSFYLDFGPHSLGSTFQFCSVMNKMVTAAAKTRRKIFFYSAPDPQLRTNAVCLLACWGLLFHGMSAERAYAPFTRLSFPAFHDASPAVCEYKLTILDCLQGLERALKCGFVDPKTFNIHEYHHYEQVENGDLTWISPKFIAFAGPQQSYNVSSEGYVMLTPEHYMPYFVKNNVTLVVRLNEKEYDETQFTRKGITHLDLYYPDGATPPPCMLQRFLQICESTPGAVAVHCKAGLGRTGTCIAAYLMKHFHFTAKQVIGWLRLCRPGSVIGPQQEYLESIQSWMWELGDRKSREILSDVKKQGSGSSRVSGLLTTRAISVFGVKKPLEIMERQNTQGDHLMRLKRTFQAGTSA</sequence>
<evidence type="ECO:0000256" key="4">
    <source>
        <dbReference type="ARBA" id="ARBA00022912"/>
    </source>
</evidence>
<dbReference type="PROSITE" id="PS00383">
    <property type="entry name" value="TYR_PHOSPHATASE_1"/>
    <property type="match status" value="1"/>
</dbReference>
<name>A0A8K1FDR9_PYTOL</name>
<dbReference type="InterPro" id="IPR029021">
    <property type="entry name" value="Prot-tyrosine_phosphatase-like"/>
</dbReference>
<organism evidence="7 8">
    <name type="scientific">Pythium oligandrum</name>
    <name type="common">Mycoparasitic fungus</name>
    <dbReference type="NCBI Taxonomy" id="41045"/>
    <lineage>
        <taxon>Eukaryota</taxon>
        <taxon>Sar</taxon>
        <taxon>Stramenopiles</taxon>
        <taxon>Oomycota</taxon>
        <taxon>Peronosporomycetes</taxon>
        <taxon>Pythiales</taxon>
        <taxon>Pythiaceae</taxon>
        <taxon>Pythium</taxon>
    </lineage>
</organism>
<feature type="domain" description="Tyrosine-protein phosphatase" evidence="5">
    <location>
        <begin position="183"/>
        <end position="341"/>
    </location>
</feature>
<keyword evidence="3" id="KW-0378">Hydrolase</keyword>
<evidence type="ECO:0000313" key="7">
    <source>
        <dbReference type="EMBL" id="TMW55877.1"/>
    </source>
</evidence>